<name>A0AAR5QDI6_DENPD</name>
<feature type="compositionally biased region" description="Basic and acidic residues" evidence="3">
    <location>
        <begin position="439"/>
        <end position="461"/>
    </location>
</feature>
<organism evidence="6 7">
    <name type="scientific">Dendroctonus ponderosae</name>
    <name type="common">Mountain pine beetle</name>
    <dbReference type="NCBI Taxonomy" id="77166"/>
    <lineage>
        <taxon>Eukaryota</taxon>
        <taxon>Metazoa</taxon>
        <taxon>Ecdysozoa</taxon>
        <taxon>Arthropoda</taxon>
        <taxon>Hexapoda</taxon>
        <taxon>Insecta</taxon>
        <taxon>Pterygota</taxon>
        <taxon>Neoptera</taxon>
        <taxon>Endopterygota</taxon>
        <taxon>Coleoptera</taxon>
        <taxon>Polyphaga</taxon>
        <taxon>Cucujiformia</taxon>
        <taxon>Curculionidae</taxon>
        <taxon>Scolytinae</taxon>
        <taxon>Dendroctonus</taxon>
    </lineage>
</organism>
<dbReference type="GeneID" id="109545188"/>
<dbReference type="CDD" id="cd00190">
    <property type="entry name" value="Tryp_SPc"/>
    <property type="match status" value="1"/>
</dbReference>
<reference evidence="6" key="2">
    <citation type="submission" date="2024-08" db="UniProtKB">
        <authorList>
            <consortium name="EnsemblMetazoa"/>
        </authorList>
    </citation>
    <scope>IDENTIFICATION</scope>
</reference>
<feature type="signal peptide" evidence="4">
    <location>
        <begin position="1"/>
        <end position="20"/>
    </location>
</feature>
<feature type="compositionally biased region" description="Polar residues" evidence="3">
    <location>
        <begin position="537"/>
        <end position="559"/>
    </location>
</feature>
<evidence type="ECO:0000256" key="2">
    <source>
        <dbReference type="RuleBase" id="RU363034"/>
    </source>
</evidence>
<dbReference type="Gene3D" id="2.40.10.10">
    <property type="entry name" value="Trypsin-like serine proteases"/>
    <property type="match status" value="1"/>
</dbReference>
<feature type="region of interest" description="Disordered" evidence="3">
    <location>
        <begin position="324"/>
        <end position="354"/>
    </location>
</feature>
<dbReference type="KEGG" id="dpa:109545188"/>
<keyword evidence="2" id="KW-0645">Protease</keyword>
<evidence type="ECO:0000256" key="1">
    <source>
        <dbReference type="ARBA" id="ARBA00023157"/>
    </source>
</evidence>
<accession>A0AAR5QDI6</accession>
<dbReference type="SMART" id="SM00020">
    <property type="entry name" value="Tryp_SPc"/>
    <property type="match status" value="1"/>
</dbReference>
<feature type="region of interest" description="Disordered" evidence="3">
    <location>
        <begin position="166"/>
        <end position="213"/>
    </location>
</feature>
<dbReference type="GO" id="GO:0006508">
    <property type="term" value="P:proteolysis"/>
    <property type="evidence" value="ECO:0007669"/>
    <property type="project" value="UniProtKB-KW"/>
</dbReference>
<keyword evidence="2" id="KW-0378">Hydrolase</keyword>
<dbReference type="PROSITE" id="PS00135">
    <property type="entry name" value="TRYPSIN_SER"/>
    <property type="match status" value="1"/>
</dbReference>
<evidence type="ECO:0000313" key="6">
    <source>
        <dbReference type="EnsemblMetazoa" id="XP_019771290.1"/>
    </source>
</evidence>
<dbReference type="PRINTS" id="PR00722">
    <property type="entry name" value="CHYMOTRYPSIN"/>
</dbReference>
<dbReference type="Proteomes" id="UP000019118">
    <property type="component" value="Unassembled WGS sequence"/>
</dbReference>
<sequence>MNKFHSSVLALVLSILLIQAADPPVENTTNSLLDSLPKLTPRPQMKTENKSTALEQTNEHLVHLYNTLKNIQQQAQNESTRRIYNGLDEFLQKPDKSADEKVLENHFVRPLLSEYQDLIHAEPAYDYAESSGRISKEDYVENFQILSKEEINVLLHNADKYQQNDFQHDSTNGVGSGYGLPVSSSGDFEPPSQKHNINFADGASSDQQAPSNEKEIDITYKSKENNFQNIEQNEFIPPKQEQNAYAGNTAEPHLEAGTDKQKSVEIAFFKWQDSSFDNIQSSGADLAAPAKTGEEYGTIGSSFPKAAANKGTSEPFQINAGDARPAQISQTSTLENNSGDLSPPPGNGDSYGTIKAGGLTNVKIPARLNAKRVSPLVDIDVQSNDDSQLGKSNDFRANAHANRYEGVEPPQGIDVLPLENDGQGPNEFRKRSENGSGEKVSRPDENNKLDTSLTRRDDTSLETNDREHIGEILPPGFKFEERPIKVMKFPVQHSSRRHMRKSYTYDDGFYSGHNQETPRNLISFPAERYRPEYEASDISSESFEPNNYPTGKSFPTQESSARARFNELAAFRYPRRLRGLSGPYDSAHISFQPIRSEPSREAYFDPSARYQTAWSSPSRRPRVIFPSDLVQFRDPANAGSAPAEEVDWLAGDNSLQDLEGADSRDRGDVSFCAQGATCEFFLSCWISGGLIDNPCDGILRGCCFRGVAKTGFLTQGPAVGTIEAPPEGPRGRDVTLLDGVRCGISSKQQAQRRIVGGEEAGFGTFPWQAYIRIGSSRCGGSLISRRHVVTAGHCVARATPRQVHVTLGDYVINSAVEPLPAYTFGVSSIQVHPFFKFTPQADRFDVAVLRLDRAAHNLPHVTPICLPTKGENFLGDVGHAAGWGALSPGSRLRPQTLQTVKVPVIDNRQCERWHRSKGIQVTIYDEMMCAGYKNGGRDSCQGDSGGPLMLQKTGRWFLIGIVSAGYSCAQPGQPGIYHRVAHTVDWISRAVAAR</sequence>
<reference evidence="7" key="1">
    <citation type="journal article" date="2013" name="Genome Biol.">
        <title>Draft genome of the mountain pine beetle, Dendroctonus ponderosae Hopkins, a major forest pest.</title>
        <authorList>
            <person name="Keeling C.I."/>
            <person name="Yuen M.M."/>
            <person name="Liao N.Y."/>
            <person name="Docking T.R."/>
            <person name="Chan S.K."/>
            <person name="Taylor G.A."/>
            <person name="Palmquist D.L."/>
            <person name="Jackman S.D."/>
            <person name="Nguyen A."/>
            <person name="Li M."/>
            <person name="Henderson H."/>
            <person name="Janes J.K."/>
            <person name="Zhao Y."/>
            <person name="Pandoh P."/>
            <person name="Moore R."/>
            <person name="Sperling F.A."/>
            <person name="Huber D.P."/>
            <person name="Birol I."/>
            <person name="Jones S.J."/>
            <person name="Bohlmann J."/>
        </authorList>
    </citation>
    <scope>NUCLEOTIDE SEQUENCE</scope>
</reference>
<keyword evidence="7" id="KW-1185">Reference proteome</keyword>
<dbReference type="InterPro" id="IPR018114">
    <property type="entry name" value="TRYPSIN_HIS"/>
</dbReference>
<evidence type="ECO:0000256" key="4">
    <source>
        <dbReference type="SAM" id="SignalP"/>
    </source>
</evidence>
<dbReference type="InterPro" id="IPR001314">
    <property type="entry name" value="Peptidase_S1A"/>
</dbReference>
<dbReference type="PANTHER" id="PTHR24252">
    <property type="entry name" value="ACROSIN-RELATED"/>
    <property type="match status" value="1"/>
</dbReference>
<dbReference type="PANTHER" id="PTHR24252:SF20">
    <property type="entry name" value="LOW QUALITY PROTEIN: TRANSMEMBRANE PROTEASE SERINE 6"/>
    <property type="match status" value="1"/>
</dbReference>
<dbReference type="GO" id="GO:0004252">
    <property type="term" value="F:serine-type endopeptidase activity"/>
    <property type="evidence" value="ECO:0007669"/>
    <property type="project" value="InterPro"/>
</dbReference>
<dbReference type="FunFam" id="2.40.10.10:FF:000072">
    <property type="entry name" value="CLIP-domain serine protease"/>
    <property type="match status" value="1"/>
</dbReference>
<keyword evidence="4" id="KW-0732">Signal</keyword>
<evidence type="ECO:0000313" key="7">
    <source>
        <dbReference type="Proteomes" id="UP000019118"/>
    </source>
</evidence>
<feature type="region of interest" description="Disordered" evidence="3">
    <location>
        <begin position="536"/>
        <end position="559"/>
    </location>
</feature>
<dbReference type="InterPro" id="IPR033116">
    <property type="entry name" value="TRYPSIN_SER"/>
</dbReference>
<feature type="compositionally biased region" description="Polar residues" evidence="3">
    <location>
        <begin position="327"/>
        <end position="340"/>
    </location>
</feature>
<dbReference type="InterPro" id="IPR001254">
    <property type="entry name" value="Trypsin_dom"/>
</dbReference>
<keyword evidence="1" id="KW-1015">Disulfide bond</keyword>
<proteinExistence type="predicted"/>
<feature type="region of interest" description="Disordered" evidence="3">
    <location>
        <begin position="404"/>
        <end position="461"/>
    </location>
</feature>
<keyword evidence="2" id="KW-0720">Serine protease</keyword>
<dbReference type="AlphaFoldDB" id="A0AAR5QDI6"/>
<evidence type="ECO:0000259" key="5">
    <source>
        <dbReference type="PROSITE" id="PS50240"/>
    </source>
</evidence>
<protein>
    <recommendedName>
        <fullName evidence="5">Peptidase S1 domain-containing protein</fullName>
    </recommendedName>
</protein>
<evidence type="ECO:0000256" key="3">
    <source>
        <dbReference type="SAM" id="MobiDB-lite"/>
    </source>
</evidence>
<feature type="chain" id="PRO_5043860130" description="Peptidase S1 domain-containing protein" evidence="4">
    <location>
        <begin position="21"/>
        <end position="994"/>
    </location>
</feature>
<dbReference type="PROSITE" id="PS50240">
    <property type="entry name" value="TRYPSIN_DOM"/>
    <property type="match status" value="1"/>
</dbReference>
<dbReference type="PROSITE" id="PS00134">
    <property type="entry name" value="TRYPSIN_HIS"/>
    <property type="match status" value="1"/>
</dbReference>
<dbReference type="InterPro" id="IPR009003">
    <property type="entry name" value="Peptidase_S1_PA"/>
</dbReference>
<dbReference type="EnsemblMetazoa" id="XM_019915731.1">
    <property type="protein sequence ID" value="XP_019771290.1"/>
    <property type="gene ID" value="LOC109545188"/>
</dbReference>
<dbReference type="SUPFAM" id="SSF50494">
    <property type="entry name" value="Trypsin-like serine proteases"/>
    <property type="match status" value="1"/>
</dbReference>
<dbReference type="InterPro" id="IPR043504">
    <property type="entry name" value="Peptidase_S1_PA_chymotrypsin"/>
</dbReference>
<feature type="domain" description="Peptidase S1" evidence="5">
    <location>
        <begin position="754"/>
        <end position="992"/>
    </location>
</feature>
<dbReference type="Pfam" id="PF00089">
    <property type="entry name" value="Trypsin"/>
    <property type="match status" value="1"/>
</dbReference>